<accession>A0A0F9UUP4</accession>
<comment type="caution">
    <text evidence="1">The sequence shown here is derived from an EMBL/GenBank/DDBJ whole genome shotgun (WGS) entry which is preliminary data.</text>
</comment>
<dbReference type="Pfam" id="PF11348">
    <property type="entry name" value="DUF3150"/>
    <property type="match status" value="1"/>
</dbReference>
<reference evidence="1" key="1">
    <citation type="journal article" date="2015" name="Nature">
        <title>Complex archaea that bridge the gap between prokaryotes and eukaryotes.</title>
        <authorList>
            <person name="Spang A."/>
            <person name="Saw J.H."/>
            <person name="Jorgensen S.L."/>
            <person name="Zaremba-Niedzwiedzka K."/>
            <person name="Martijn J."/>
            <person name="Lind A.E."/>
            <person name="van Eijk R."/>
            <person name="Schleper C."/>
            <person name="Guy L."/>
            <person name="Ettema T.J."/>
        </authorList>
    </citation>
    <scope>NUCLEOTIDE SEQUENCE</scope>
</reference>
<organism evidence="1">
    <name type="scientific">marine sediment metagenome</name>
    <dbReference type="NCBI Taxonomy" id="412755"/>
    <lineage>
        <taxon>unclassified sequences</taxon>
        <taxon>metagenomes</taxon>
        <taxon>ecological metagenomes</taxon>
    </lineage>
</organism>
<evidence type="ECO:0000313" key="1">
    <source>
        <dbReference type="EMBL" id="KKN91227.1"/>
    </source>
</evidence>
<proteinExistence type="predicted"/>
<gene>
    <name evidence="1" type="ORF">LCGC14_0220950</name>
</gene>
<sequence length="336" mass="38392">MSTATVQKSKSNQDTINLFEVGCLVNLRISMWSGRKMLTRADLVHVGYDPDKLPEDIVNLGRKLMVPKSELQTLNQIEQRARKALERWSVPFGIANAHFVPSTMIMTVEQQVKELKKEFFVRVDSFIRRFDDLIKAVKDAHPEFWDKCLKGHYPSNPKSLRQLFQFDWYTFKISGVSAIEEVSAEEVVAKQKVQNEREVELRQQMQTAVGEFVGEYVTTMRDETVRFCNLMTARINGTPFEDEEDVKGLTPKSISCFRNYIDRFRSMNVFGDGSIEKMLSEFRDTFLDSGVTPQDFESATVASSITKALEAIRNKAAAEGESGSQFIGELKRRIVI</sequence>
<evidence type="ECO:0008006" key="2">
    <source>
        <dbReference type="Google" id="ProtNLM"/>
    </source>
</evidence>
<dbReference type="EMBL" id="LAZR01000105">
    <property type="protein sequence ID" value="KKN91227.1"/>
    <property type="molecule type" value="Genomic_DNA"/>
</dbReference>
<protein>
    <recommendedName>
        <fullName evidence="2">DUF3150 domain-containing protein</fullName>
    </recommendedName>
</protein>
<dbReference type="AlphaFoldDB" id="A0A0F9UUP4"/>
<dbReference type="InterPro" id="IPR021496">
    <property type="entry name" value="DUF3150"/>
</dbReference>
<name>A0A0F9UUP4_9ZZZZ</name>